<keyword evidence="2" id="KW-1185">Reference proteome</keyword>
<organism evidence="1 2">
    <name type="scientific">Eretmocerus hayati</name>
    <dbReference type="NCBI Taxonomy" id="131215"/>
    <lineage>
        <taxon>Eukaryota</taxon>
        <taxon>Metazoa</taxon>
        <taxon>Ecdysozoa</taxon>
        <taxon>Arthropoda</taxon>
        <taxon>Hexapoda</taxon>
        <taxon>Insecta</taxon>
        <taxon>Pterygota</taxon>
        <taxon>Neoptera</taxon>
        <taxon>Endopterygota</taxon>
        <taxon>Hymenoptera</taxon>
        <taxon>Apocrita</taxon>
        <taxon>Proctotrupomorpha</taxon>
        <taxon>Chalcidoidea</taxon>
        <taxon>Aphelinidae</taxon>
        <taxon>Aphelininae</taxon>
        <taxon>Eretmocerus</taxon>
    </lineage>
</organism>
<protein>
    <submittedName>
        <fullName evidence="1">Uncharacterized protein</fullName>
    </submittedName>
</protein>
<dbReference type="Proteomes" id="UP001239111">
    <property type="component" value="Chromosome 4"/>
</dbReference>
<sequence>MNVTERISTTLTMTTATTTALSTITEMLTLQETKDVMDGSPNVSPVTLSSEWSRVIRLLTLTSLAVIGSVGNVFMISAIMVEDHLKKIGNALLANVALADLLISGLVIPTSTILILAGMDEDYPQGMCSFEWTLEALCFLVTLLTIGAIAVENYLRLCWPVDR</sequence>
<evidence type="ECO:0000313" key="1">
    <source>
        <dbReference type="EMBL" id="KAJ8664608.1"/>
    </source>
</evidence>
<comment type="caution">
    <text evidence="1">The sequence shown here is derived from an EMBL/GenBank/DDBJ whole genome shotgun (WGS) entry which is preliminary data.</text>
</comment>
<proteinExistence type="predicted"/>
<evidence type="ECO:0000313" key="2">
    <source>
        <dbReference type="Proteomes" id="UP001239111"/>
    </source>
</evidence>
<name>A0ACC2N1I5_9HYME</name>
<reference evidence="1" key="1">
    <citation type="submission" date="2023-04" db="EMBL/GenBank/DDBJ databases">
        <title>A chromosome-level genome assembly of the parasitoid wasp Eretmocerus hayati.</title>
        <authorList>
            <person name="Zhong Y."/>
            <person name="Liu S."/>
            <person name="Liu Y."/>
        </authorList>
    </citation>
    <scope>NUCLEOTIDE SEQUENCE</scope>
    <source>
        <strain evidence="1">ZJU_SS_LIU_2023</strain>
    </source>
</reference>
<dbReference type="EMBL" id="CM056744">
    <property type="protein sequence ID" value="KAJ8664608.1"/>
    <property type="molecule type" value="Genomic_DNA"/>
</dbReference>
<gene>
    <name evidence="1" type="ORF">QAD02_006270</name>
</gene>
<accession>A0ACC2N1I5</accession>